<protein>
    <submittedName>
        <fullName evidence="10">Glycoside hydrolase family 38 amine-terminal domain protein</fullName>
    </submittedName>
</protein>
<dbReference type="Gene3D" id="1.20.1270.50">
    <property type="entry name" value="Glycoside hydrolase family 38, central domain"/>
    <property type="match status" value="2"/>
</dbReference>
<dbReference type="InterPro" id="IPR037094">
    <property type="entry name" value="Glyco_hydro_38_cen_sf"/>
</dbReference>
<keyword evidence="4 10" id="KW-0378">Hydrolase</keyword>
<dbReference type="InterPro" id="IPR011013">
    <property type="entry name" value="Gal_mutarotase_sf_dom"/>
</dbReference>
<feature type="domain" description="Glycoside hydrolase family 38 central" evidence="9">
    <location>
        <begin position="330"/>
        <end position="415"/>
    </location>
</feature>
<dbReference type="HOGENOM" id="CLU_004690_2_1_1"/>
<evidence type="ECO:0000256" key="7">
    <source>
        <dbReference type="ARBA" id="ARBA00023295"/>
    </source>
</evidence>
<feature type="chain" id="PRO_5013062373" evidence="8">
    <location>
        <begin position="16"/>
        <end position="858"/>
    </location>
</feature>
<dbReference type="OrthoDB" id="2016903at2759"/>
<dbReference type="Proteomes" id="UP000009168">
    <property type="component" value="Unassembled WGS sequence"/>
</dbReference>
<dbReference type="GO" id="GO:0006013">
    <property type="term" value="P:mannose metabolic process"/>
    <property type="evidence" value="ECO:0007669"/>
    <property type="project" value="InterPro"/>
</dbReference>
<dbReference type="InterPro" id="IPR011330">
    <property type="entry name" value="Glyco_hydro/deAcase_b/a-brl"/>
</dbReference>
<evidence type="ECO:0000256" key="5">
    <source>
        <dbReference type="ARBA" id="ARBA00022833"/>
    </source>
</evidence>
<keyword evidence="11" id="KW-1185">Reference proteome</keyword>
<evidence type="ECO:0000256" key="3">
    <source>
        <dbReference type="ARBA" id="ARBA00022723"/>
    </source>
</evidence>
<feature type="signal peptide" evidence="8">
    <location>
        <begin position="1"/>
        <end position="15"/>
    </location>
</feature>
<comment type="cofactor">
    <cofactor evidence="1">
        <name>Zn(2+)</name>
        <dbReference type="ChEBI" id="CHEBI:29105"/>
    </cofactor>
</comment>
<dbReference type="GO" id="GO:0046872">
    <property type="term" value="F:metal ion binding"/>
    <property type="evidence" value="ECO:0007669"/>
    <property type="project" value="UniProtKB-KW"/>
</dbReference>
<reference evidence="11" key="1">
    <citation type="journal article" date="2006" name="PLoS Biol.">
        <title>Macronuclear genome sequence of the ciliate Tetrahymena thermophila, a model eukaryote.</title>
        <authorList>
            <person name="Eisen J.A."/>
            <person name="Coyne R.S."/>
            <person name="Wu M."/>
            <person name="Wu D."/>
            <person name="Thiagarajan M."/>
            <person name="Wortman J.R."/>
            <person name="Badger J.H."/>
            <person name="Ren Q."/>
            <person name="Amedeo P."/>
            <person name="Jones K.M."/>
            <person name="Tallon L.J."/>
            <person name="Delcher A.L."/>
            <person name="Salzberg S.L."/>
            <person name="Silva J.C."/>
            <person name="Haas B.J."/>
            <person name="Majoros W.H."/>
            <person name="Farzad M."/>
            <person name="Carlton J.M."/>
            <person name="Smith R.K. Jr."/>
            <person name="Garg J."/>
            <person name="Pearlman R.E."/>
            <person name="Karrer K.M."/>
            <person name="Sun L."/>
            <person name="Manning G."/>
            <person name="Elde N.C."/>
            <person name="Turkewitz A.P."/>
            <person name="Asai D.J."/>
            <person name="Wilkes D.E."/>
            <person name="Wang Y."/>
            <person name="Cai H."/>
            <person name="Collins K."/>
            <person name="Stewart B.A."/>
            <person name="Lee S.R."/>
            <person name="Wilamowska K."/>
            <person name="Weinberg Z."/>
            <person name="Ruzzo W.L."/>
            <person name="Wloga D."/>
            <person name="Gaertig J."/>
            <person name="Frankel J."/>
            <person name="Tsao C.-C."/>
            <person name="Gorovsky M.A."/>
            <person name="Keeling P.J."/>
            <person name="Waller R.F."/>
            <person name="Patron N.J."/>
            <person name="Cherry J.M."/>
            <person name="Stover N.A."/>
            <person name="Krieger C.J."/>
            <person name="del Toro C."/>
            <person name="Ryder H.F."/>
            <person name="Williamson S.C."/>
            <person name="Barbeau R.A."/>
            <person name="Hamilton E.P."/>
            <person name="Orias E."/>
        </authorList>
    </citation>
    <scope>NUCLEOTIDE SEQUENCE [LARGE SCALE GENOMIC DNA]</scope>
    <source>
        <strain evidence="11">SB210</strain>
    </source>
</reference>
<keyword evidence="7" id="KW-0326">Glycosidase</keyword>
<organism evidence="10 11">
    <name type="scientific">Tetrahymena thermophila (strain SB210)</name>
    <dbReference type="NCBI Taxonomy" id="312017"/>
    <lineage>
        <taxon>Eukaryota</taxon>
        <taxon>Sar</taxon>
        <taxon>Alveolata</taxon>
        <taxon>Ciliophora</taxon>
        <taxon>Intramacronucleata</taxon>
        <taxon>Oligohymenophorea</taxon>
        <taxon>Hymenostomatida</taxon>
        <taxon>Tetrahymenina</taxon>
        <taxon>Tetrahymenidae</taxon>
        <taxon>Tetrahymena</taxon>
    </lineage>
</organism>
<dbReference type="SUPFAM" id="SSF88713">
    <property type="entry name" value="Glycoside hydrolase/deacetylase"/>
    <property type="match status" value="1"/>
</dbReference>
<dbReference type="InterPro" id="IPR028995">
    <property type="entry name" value="Glyco_hydro_57/38_cen_sf"/>
</dbReference>
<evidence type="ECO:0000259" key="9">
    <source>
        <dbReference type="SMART" id="SM00872"/>
    </source>
</evidence>
<keyword evidence="5" id="KW-0862">Zinc</keyword>
<keyword evidence="3" id="KW-0479">Metal-binding</keyword>
<dbReference type="Pfam" id="PF01074">
    <property type="entry name" value="Glyco_hydro_38N"/>
    <property type="match status" value="1"/>
</dbReference>
<dbReference type="GO" id="GO:0030246">
    <property type="term" value="F:carbohydrate binding"/>
    <property type="evidence" value="ECO:0007669"/>
    <property type="project" value="InterPro"/>
</dbReference>
<dbReference type="Gene3D" id="3.20.110.10">
    <property type="entry name" value="Glycoside hydrolase 38, N terminal domain"/>
    <property type="match status" value="1"/>
</dbReference>
<evidence type="ECO:0000313" key="11">
    <source>
        <dbReference type="Proteomes" id="UP000009168"/>
    </source>
</evidence>
<dbReference type="Pfam" id="PF09261">
    <property type="entry name" value="Alpha-mann_mid"/>
    <property type="match status" value="1"/>
</dbReference>
<dbReference type="InterPro" id="IPR027291">
    <property type="entry name" value="Glyco_hydro_38_N_sf"/>
</dbReference>
<dbReference type="KEGG" id="tet:TTHERM_00629960"/>
<comment type="similarity">
    <text evidence="2">Belongs to the glycosyl hydrolase 38 family.</text>
</comment>
<dbReference type="InterPro" id="IPR050843">
    <property type="entry name" value="Glycosyl_Hydrlase_38"/>
</dbReference>
<dbReference type="SUPFAM" id="SSF74650">
    <property type="entry name" value="Galactose mutarotase-like"/>
    <property type="match status" value="1"/>
</dbReference>
<dbReference type="InParanoid" id="Q241T6"/>
<dbReference type="PANTHER" id="PTHR11607">
    <property type="entry name" value="ALPHA-MANNOSIDASE"/>
    <property type="match status" value="1"/>
</dbReference>
<evidence type="ECO:0000256" key="8">
    <source>
        <dbReference type="SAM" id="SignalP"/>
    </source>
</evidence>
<dbReference type="Pfam" id="PF07748">
    <property type="entry name" value="Glyco_hydro_38C"/>
    <property type="match status" value="1"/>
</dbReference>
<proteinExistence type="inferred from homology"/>
<dbReference type="GO" id="GO:0004559">
    <property type="term" value="F:alpha-mannosidase activity"/>
    <property type="evidence" value="ECO:0007669"/>
    <property type="project" value="InterPro"/>
</dbReference>
<dbReference type="FunFam" id="1.20.1270.50:FF:000002">
    <property type="entry name" value="Alpha-mannosidase"/>
    <property type="match status" value="1"/>
</dbReference>
<keyword evidence="6" id="KW-1015">Disulfide bond</keyword>
<dbReference type="SUPFAM" id="SSF88688">
    <property type="entry name" value="Families 57/38 glycoside transferase middle domain"/>
    <property type="match status" value="1"/>
</dbReference>
<name>Q241T6_TETTS</name>
<keyword evidence="8" id="KW-0732">Signal</keyword>
<dbReference type="SMART" id="SM00872">
    <property type="entry name" value="Alpha-mann_mid"/>
    <property type="match status" value="1"/>
</dbReference>
<dbReference type="InterPro" id="IPR015341">
    <property type="entry name" value="Glyco_hydro_38_cen"/>
</dbReference>
<dbReference type="InterPro" id="IPR011682">
    <property type="entry name" value="Glyco_hydro_38_C"/>
</dbReference>
<sequence>MLILFVLIHLIKCQTDNIIYVHLIPHSHDDYGWLYTIDEYYSNRIIQFGQEYGNVRDILNSVYSEIQKNNERKYIQVEIGFLNMWWKNQNEEVRNKYKEMVQSGKIEIINGGWTMHDEATTYFEDIIDQMTVGHQWVKENLGVVPEIGWQIDPFGHQQTNAALFSQMGFNAQWFARVDYQDFDYRKQNKRLEMVWHPKEYEEDAYIFSAINYQHYSPPRNFFFERDQQVTQSNVHQKAIEFVNYFQQMRQSFQTNHLIHTMGEDFTFSHSEVWFDSIDLLIEYINKRSDEFGMVIQYSTPSQYLKEINKQQKKWPVNNHDFYPYADTQSAYWTGYFTSRPSLKGLTKESGRYLQAIRNIFSFEHISRRTQHFESYSDKIQQSLQYFEEQMAALMHHDAVSGTEKQHVVNDYIYRICDGYSKIRDYLNPLLREYTLQDISESDVNYQQCNWNVTASQCNITFSQINAKKPVLVNIYNPSVTRVINIRIKVPDANITVINQKNEFLQADLICSHPKNQKNCDLYFKDKFEGYSFQYYKIIFQDSKYQQKIQPMDIKSSQEQVVIELSKLSTLKVDLKKPSFLYQVWEAEEQSGLEAQKLKEYSFSLQYNFYYSSQNSGQSSGAYIFRPDNDQTHTYSEIKNITIYRGQLVTIVVLQGEHTTTQLRFYFNNFDKIVEVETFIDPINISDGKGKEIVMIVNTNLKNKKTFYTDSNGLSLQKRILNFRPTWDLKVHEQVSGNYYPIGSMIQIQDEDKKEQISVVNDRSQGGTSLKEGQLELMIHRRILRDDNRGVGESLNETDNETTFTSEFTQKYTKTTILQGFITLMITKRLTLKYLQISKLWKNLLLLLTKVSKIGIKNK</sequence>
<dbReference type="RefSeq" id="XP_001022729.2">
    <property type="nucleotide sequence ID" value="XM_001022729.2"/>
</dbReference>
<evidence type="ECO:0000256" key="1">
    <source>
        <dbReference type="ARBA" id="ARBA00001947"/>
    </source>
</evidence>
<evidence type="ECO:0000313" key="10">
    <source>
        <dbReference type="EMBL" id="EAS02484.2"/>
    </source>
</evidence>
<dbReference type="FunFam" id="2.70.98.30:FF:000011">
    <property type="entry name" value="Uncharacterized protein"/>
    <property type="match status" value="1"/>
</dbReference>
<accession>Q241T6</accession>
<evidence type="ECO:0000256" key="6">
    <source>
        <dbReference type="ARBA" id="ARBA00023157"/>
    </source>
</evidence>
<gene>
    <name evidence="10" type="ORF">TTHERM_00629960</name>
</gene>
<dbReference type="EMBL" id="GG662532">
    <property type="protein sequence ID" value="EAS02484.2"/>
    <property type="molecule type" value="Genomic_DNA"/>
</dbReference>
<dbReference type="Gene3D" id="2.70.98.30">
    <property type="entry name" value="Golgi alpha-mannosidase II, domain 4"/>
    <property type="match status" value="1"/>
</dbReference>
<evidence type="ECO:0000256" key="2">
    <source>
        <dbReference type="ARBA" id="ARBA00009792"/>
    </source>
</evidence>
<dbReference type="InterPro" id="IPR000602">
    <property type="entry name" value="Glyco_hydro_38_N"/>
</dbReference>
<dbReference type="PANTHER" id="PTHR11607:SF3">
    <property type="entry name" value="LYSOSOMAL ALPHA-MANNOSIDASE"/>
    <property type="match status" value="1"/>
</dbReference>
<dbReference type="GeneID" id="7836293"/>
<dbReference type="AlphaFoldDB" id="Q241T6"/>
<evidence type="ECO:0000256" key="4">
    <source>
        <dbReference type="ARBA" id="ARBA00022801"/>
    </source>
</evidence>
<dbReference type="CDD" id="cd10810">
    <property type="entry name" value="GH38N_AMII_LAM_like"/>
    <property type="match status" value="1"/>
</dbReference>